<protein>
    <recommendedName>
        <fullName evidence="3">Spore coat protein</fullName>
    </recommendedName>
</protein>
<evidence type="ECO:0000313" key="2">
    <source>
        <dbReference type="Proteomes" id="UP000322294"/>
    </source>
</evidence>
<dbReference type="Proteomes" id="UP000322294">
    <property type="component" value="Unassembled WGS sequence"/>
</dbReference>
<name>A0A5S5AEC5_9FIRM</name>
<reference evidence="1 2" key="1">
    <citation type="submission" date="2019-07" db="EMBL/GenBank/DDBJ databases">
        <title>Genomic Encyclopedia of Type Strains, Phase I: the one thousand microbial genomes (KMG-I) project.</title>
        <authorList>
            <person name="Kyrpides N."/>
        </authorList>
    </citation>
    <scope>NUCLEOTIDE SEQUENCE [LARGE SCALE GENOMIC DNA]</scope>
    <source>
        <strain evidence="1 2">DSM 16647</strain>
    </source>
</reference>
<proteinExistence type="predicted"/>
<sequence>MKLNLAAHEALEVHEILSLKTLCMQKEISYLDMAKDPDLKDLIKTSLIESRQMITELQQTIG</sequence>
<dbReference type="InterPro" id="IPR012347">
    <property type="entry name" value="Ferritin-like"/>
</dbReference>
<dbReference type="Gene3D" id="1.20.1260.10">
    <property type="match status" value="1"/>
</dbReference>
<dbReference type="OrthoDB" id="1913674at2"/>
<keyword evidence="2" id="KW-1185">Reference proteome</keyword>
<dbReference type="RefSeq" id="WP_148867997.1">
    <property type="nucleotide sequence ID" value="NZ_VNHO01000040.1"/>
</dbReference>
<accession>A0A5S5AEC5</accession>
<organism evidence="1 2">
    <name type="scientific">Thermosediminibacter litoriperuensis</name>
    <dbReference type="NCBI Taxonomy" id="291989"/>
    <lineage>
        <taxon>Bacteria</taxon>
        <taxon>Bacillati</taxon>
        <taxon>Bacillota</taxon>
        <taxon>Clostridia</taxon>
        <taxon>Thermosediminibacterales</taxon>
        <taxon>Thermosediminibacteraceae</taxon>
        <taxon>Thermosediminibacter</taxon>
    </lineage>
</organism>
<comment type="caution">
    <text evidence="1">The sequence shown here is derived from an EMBL/GenBank/DDBJ whole genome shotgun (WGS) entry which is preliminary data.</text>
</comment>
<evidence type="ECO:0000313" key="1">
    <source>
        <dbReference type="EMBL" id="TYP48173.1"/>
    </source>
</evidence>
<dbReference type="EMBL" id="VNHO01000040">
    <property type="protein sequence ID" value="TYP48173.1"/>
    <property type="molecule type" value="Genomic_DNA"/>
</dbReference>
<gene>
    <name evidence="1" type="ORF">LZ11_02342</name>
</gene>
<dbReference type="AlphaFoldDB" id="A0A5S5AEC5"/>
<evidence type="ECO:0008006" key="3">
    <source>
        <dbReference type="Google" id="ProtNLM"/>
    </source>
</evidence>